<feature type="compositionally biased region" description="Basic and acidic residues" evidence="1">
    <location>
        <begin position="153"/>
        <end position="162"/>
    </location>
</feature>
<proteinExistence type="predicted"/>
<dbReference type="EMBL" id="LROM01000147">
    <property type="protein sequence ID" value="OEZ92692.1"/>
    <property type="molecule type" value="Genomic_DNA"/>
</dbReference>
<keyword evidence="2" id="KW-0812">Transmembrane</keyword>
<protein>
    <recommendedName>
        <fullName evidence="3">LiaF transmembrane domain-containing protein</fullName>
    </recommendedName>
</protein>
<gene>
    <name evidence="4" type="ORF">DUPY_49530</name>
</gene>
<dbReference type="Pfam" id="PF22570">
    <property type="entry name" value="LiaF-TM"/>
    <property type="match status" value="1"/>
</dbReference>
<dbReference type="AlphaFoldDB" id="A0A1E7W8U4"/>
<evidence type="ECO:0000256" key="1">
    <source>
        <dbReference type="SAM" id="MobiDB-lite"/>
    </source>
</evidence>
<evidence type="ECO:0000259" key="3">
    <source>
        <dbReference type="Pfam" id="PF22570"/>
    </source>
</evidence>
<sequence>MSRRTGTRTNPNPKAQMVLGVMVVVIGLLFLVDNLGWIHLDFRRLLVPTVLLLAGVLKLTHARSNSGNVIGVVLVCVGSIGILRGIGFLDFDWRDIWPVLLIIAGIGIVYKASIASNGGSSSGSGDWSGSDRSGSDGSRSDGPKASFQAPGHEPFKAPRGGEGDEVINFVSVVGSSNRRVTSQNFRGGEVTAILGGADLDLRQASIQGEAVLNVFSLAGGITIKVPVDWTVVMEGTAIIGGFEEKTAPPSAGGKRLVLRGYSILGGLEVRN</sequence>
<feature type="region of interest" description="Disordered" evidence="1">
    <location>
        <begin position="117"/>
        <end position="162"/>
    </location>
</feature>
<accession>A0A1E7W8U4</accession>
<dbReference type="PANTHER" id="PTHR40763:SF5">
    <property type="entry name" value="MEMBRANE PROTEIN"/>
    <property type="match status" value="1"/>
</dbReference>
<keyword evidence="5" id="KW-1185">Reference proteome</keyword>
<keyword evidence="2" id="KW-0472">Membrane</keyword>
<dbReference type="InterPro" id="IPR054331">
    <property type="entry name" value="LiaF_TM"/>
</dbReference>
<dbReference type="RefSeq" id="WP_070251815.1">
    <property type="nucleotide sequence ID" value="NZ_LROM01000147.1"/>
</dbReference>
<feature type="transmembrane region" description="Helical" evidence="2">
    <location>
        <begin position="15"/>
        <end position="33"/>
    </location>
</feature>
<evidence type="ECO:0000256" key="2">
    <source>
        <dbReference type="SAM" id="Phobius"/>
    </source>
</evidence>
<organism evidence="4 5">
    <name type="scientific">Duganella phyllosphaerae</name>
    <dbReference type="NCBI Taxonomy" id="762836"/>
    <lineage>
        <taxon>Bacteria</taxon>
        <taxon>Pseudomonadati</taxon>
        <taxon>Pseudomonadota</taxon>
        <taxon>Betaproteobacteria</taxon>
        <taxon>Burkholderiales</taxon>
        <taxon>Oxalobacteraceae</taxon>
        <taxon>Telluria group</taxon>
        <taxon>Duganella</taxon>
    </lineage>
</organism>
<dbReference type="OrthoDB" id="129627at2"/>
<dbReference type="Proteomes" id="UP000175989">
    <property type="component" value="Unassembled WGS sequence"/>
</dbReference>
<dbReference type="PANTHER" id="PTHR40763">
    <property type="entry name" value="MEMBRANE PROTEIN-RELATED"/>
    <property type="match status" value="1"/>
</dbReference>
<comment type="caution">
    <text evidence="4">The sequence shown here is derived from an EMBL/GenBank/DDBJ whole genome shotgun (WGS) entry which is preliminary data.</text>
</comment>
<name>A0A1E7W8U4_9BURK</name>
<feature type="transmembrane region" description="Helical" evidence="2">
    <location>
        <begin position="69"/>
        <end position="89"/>
    </location>
</feature>
<feature type="domain" description="LiaF transmembrane" evidence="3">
    <location>
        <begin position="18"/>
        <end position="111"/>
    </location>
</feature>
<feature type="compositionally biased region" description="Low complexity" evidence="1">
    <location>
        <begin position="123"/>
        <end position="137"/>
    </location>
</feature>
<feature type="transmembrane region" description="Helical" evidence="2">
    <location>
        <begin position="96"/>
        <end position="114"/>
    </location>
</feature>
<keyword evidence="2" id="KW-1133">Transmembrane helix</keyword>
<dbReference type="PATRIC" id="fig|762836.4.peg.5092"/>
<reference evidence="5" key="1">
    <citation type="journal article" date="2016" name="Front. Microbiol.">
        <title>Molecular Keys to the Janthinobacterium and Duganella spp. Interaction with the Plant Pathogen Fusarium graminearum.</title>
        <authorList>
            <person name="Haack F.S."/>
            <person name="Poehlein A."/>
            <person name="Kroger C."/>
            <person name="Voigt C.A."/>
            <person name="Piepenbring M."/>
            <person name="Bode H.B."/>
            <person name="Daniel R."/>
            <person name="Schafer W."/>
            <person name="Streit W.R."/>
        </authorList>
    </citation>
    <scope>NUCLEOTIDE SEQUENCE [LARGE SCALE GENOMIC DNA]</scope>
    <source>
        <strain evidence="5">T54</strain>
    </source>
</reference>
<evidence type="ECO:0000313" key="4">
    <source>
        <dbReference type="EMBL" id="OEZ92692.1"/>
    </source>
</evidence>
<evidence type="ECO:0000313" key="5">
    <source>
        <dbReference type="Proteomes" id="UP000175989"/>
    </source>
</evidence>